<evidence type="ECO:0000313" key="1">
    <source>
        <dbReference type="EMBL" id="MDV5169813.1"/>
    </source>
</evidence>
<keyword evidence="2" id="KW-1185">Reference proteome</keyword>
<sequence length="528" mass="61908">MRTRIPLRLLELNSPMMWQWPHIEEIVALMQRQHFNGLIFHQENLWSLLAHPSAHCRFERENLERGRIDSLLFLKRVIRYCKQHGIGVWLQGAANPTDGLLLQKHPEYPLIDTQESDELFWTQFLSQVMTEIFTELADIRGIIVNLAPPDVDRASLDALLGVLNRITRSHGKRLVVRDYMESKWQRWHFNNAISAMPPDVRVSLKATQSGYRPGLPNNPSIAEMPGRLKWVEYDMWGVEFGWTLLPCYLLEEIQGRLCWANAVGGDELEAISCKLSWEWVSNSSLVNSINSVNLQGLAMYGNELELSERDAFHIWLSEVLQRPVKDDESQRLQALFSQSFEWIRKTPYMLGHLLQTHSQIPESYEQALQLLFSEQYNMDPRYVGQSLFSSDDPQTGLEELHLIKLEKERAKFLAQQVRNQAHELTQSIAMPDQFRDLVLRVYERVPWYTEMFTRVCQGVAARYFIQRYHRHPEAHRLLNHEIEQMRQLAVDIDNWLDEGRHRHPHYLSLLFDPQRLLALAEDLSRVDD</sequence>
<dbReference type="InterPro" id="IPR017853">
    <property type="entry name" value="GH"/>
</dbReference>
<comment type="caution">
    <text evidence="1">The sequence shown here is derived from an EMBL/GenBank/DDBJ whole genome shotgun (WGS) entry which is preliminary data.</text>
</comment>
<dbReference type="Proteomes" id="UP001186452">
    <property type="component" value="Unassembled WGS sequence"/>
</dbReference>
<name>A0ABU3ZIW6_9GAMM</name>
<proteinExistence type="predicted"/>
<dbReference type="RefSeq" id="WP_317522571.1">
    <property type="nucleotide sequence ID" value="NZ_JAWJZI010000004.1"/>
</dbReference>
<dbReference type="SUPFAM" id="SSF51445">
    <property type="entry name" value="(Trans)glycosidases"/>
    <property type="match status" value="1"/>
</dbReference>
<reference evidence="1 2" key="1">
    <citation type="submission" date="2023-10" db="EMBL/GenBank/DDBJ databases">
        <title>Marine bacteria isolated from horseshoe crab.</title>
        <authorList>
            <person name="Cheng T.H."/>
        </authorList>
    </citation>
    <scope>NUCLEOTIDE SEQUENCE [LARGE SCALE GENOMIC DNA]</scope>
    <source>
        <strain evidence="1 2">HSC6</strain>
    </source>
</reference>
<gene>
    <name evidence="1" type="ORF">R2X38_12495</name>
</gene>
<dbReference type="EMBL" id="JAWJZI010000004">
    <property type="protein sequence ID" value="MDV5169813.1"/>
    <property type="molecule type" value="Genomic_DNA"/>
</dbReference>
<organism evidence="1 2">
    <name type="scientific">Photobacterium rosenbergii</name>
    <dbReference type="NCBI Taxonomy" id="294936"/>
    <lineage>
        <taxon>Bacteria</taxon>
        <taxon>Pseudomonadati</taxon>
        <taxon>Pseudomonadota</taxon>
        <taxon>Gammaproteobacteria</taxon>
        <taxon>Vibrionales</taxon>
        <taxon>Vibrionaceae</taxon>
        <taxon>Photobacterium</taxon>
    </lineage>
</organism>
<evidence type="ECO:0000313" key="2">
    <source>
        <dbReference type="Proteomes" id="UP001186452"/>
    </source>
</evidence>
<protein>
    <submittedName>
        <fullName evidence="1">Uncharacterized protein</fullName>
    </submittedName>
</protein>
<accession>A0ABU3ZIW6</accession>